<evidence type="ECO:0000256" key="5">
    <source>
        <dbReference type="ARBA" id="ARBA00022908"/>
    </source>
</evidence>
<evidence type="ECO:0000259" key="11">
    <source>
        <dbReference type="PROSITE" id="PS51900"/>
    </source>
</evidence>
<evidence type="ECO:0000256" key="3">
    <source>
        <dbReference type="ARBA" id="ARBA00022618"/>
    </source>
</evidence>
<dbReference type="SUPFAM" id="SSF56349">
    <property type="entry name" value="DNA breaking-rejoining enzymes"/>
    <property type="match status" value="1"/>
</dbReference>
<dbReference type="GO" id="GO:0009037">
    <property type="term" value="F:tyrosine-based site-specific recombinase activity"/>
    <property type="evidence" value="ECO:0007669"/>
    <property type="project" value="UniProtKB-UniRule"/>
</dbReference>
<dbReference type="PANTHER" id="PTHR30349:SF77">
    <property type="entry name" value="TYROSINE RECOMBINASE XERC"/>
    <property type="match status" value="1"/>
</dbReference>
<dbReference type="RefSeq" id="WP_111898124.1">
    <property type="nucleotide sequence ID" value="NZ_CP033459.1"/>
</dbReference>
<evidence type="ECO:0000256" key="2">
    <source>
        <dbReference type="ARBA" id="ARBA00022490"/>
    </source>
</evidence>
<sequence length="299" mass="34691">MDHINEFLEYLIAEKGYSQQTVITYRTAISDFVNFVAALDEDLDWNSIDVDIIRRWIAQRRENGTDARTVKKQLSALRTMYRYLMIMGITDKNPARLVTNPKVAKRLPTFLKQSEMDRLFDDTEFDDNFEGHRDHLILLTFYSTGIRVSELAGLNTSSLSLSGNEMKVLGKRNKERIVPFGEEMHNALKAYITERSKLSRIGNEEALFIDKRGFRLTVPKIRNIVKKRLTLVTNQKKRTPHTLRHTFATVMLNNGADIRAVQELLGHESLEATEVYTHLSFADMRKEYEKAHPREKHDS</sequence>
<keyword evidence="2 9" id="KW-0963">Cytoplasm</keyword>
<evidence type="ECO:0000256" key="1">
    <source>
        <dbReference type="ARBA" id="ARBA00004496"/>
    </source>
</evidence>
<evidence type="ECO:0000256" key="6">
    <source>
        <dbReference type="ARBA" id="ARBA00023125"/>
    </source>
</evidence>
<evidence type="ECO:0000256" key="7">
    <source>
        <dbReference type="ARBA" id="ARBA00023172"/>
    </source>
</evidence>
<dbReference type="InterPro" id="IPR002104">
    <property type="entry name" value="Integrase_catalytic"/>
</dbReference>
<evidence type="ECO:0000256" key="4">
    <source>
        <dbReference type="ARBA" id="ARBA00022829"/>
    </source>
</evidence>
<dbReference type="KEGG" id="alq:C7Y71_009340"/>
<evidence type="ECO:0000313" key="13">
    <source>
        <dbReference type="Proteomes" id="UP000249375"/>
    </source>
</evidence>
<dbReference type="GO" id="GO:0006313">
    <property type="term" value="P:DNA transposition"/>
    <property type="evidence" value="ECO:0007669"/>
    <property type="project" value="UniProtKB-UniRule"/>
</dbReference>
<dbReference type="HAMAP" id="MF_01808">
    <property type="entry name" value="Recomb_XerC_XerD"/>
    <property type="match status" value="1"/>
</dbReference>
<keyword evidence="6 9" id="KW-0238">DNA-binding</keyword>
<comment type="function">
    <text evidence="9">Site-specific tyrosine recombinase, which acts by catalyzing the cutting and rejoining of the recombining DNA molecules. The XerC-XerD complex is essential to convert dimers of the bacterial chromosome into monomers to permit their segregation at cell division. It also contributes to the segregational stability of plasmids.</text>
</comment>
<dbReference type="PANTHER" id="PTHR30349">
    <property type="entry name" value="PHAGE INTEGRASE-RELATED"/>
    <property type="match status" value="1"/>
</dbReference>
<feature type="domain" description="Tyr recombinase" evidence="10">
    <location>
        <begin position="106"/>
        <end position="289"/>
    </location>
</feature>
<keyword evidence="8 9" id="KW-0131">Cell cycle</keyword>
<dbReference type="EMBL" id="CP033459">
    <property type="protein sequence ID" value="QFQ13198.1"/>
    <property type="molecule type" value="Genomic_DNA"/>
</dbReference>
<feature type="active site" evidence="9">
    <location>
        <position position="171"/>
    </location>
</feature>
<name>A0A5P8E8C8_9BACT</name>
<dbReference type="InterPro" id="IPR010998">
    <property type="entry name" value="Integrase_recombinase_N"/>
</dbReference>
<keyword evidence="4 9" id="KW-0159">Chromosome partition</keyword>
<dbReference type="Gene3D" id="1.10.443.10">
    <property type="entry name" value="Intergrase catalytic core"/>
    <property type="match status" value="1"/>
</dbReference>
<feature type="active site" evidence="9">
    <location>
        <position position="244"/>
    </location>
</feature>
<accession>A0A5P8E8C8</accession>
<evidence type="ECO:0000313" key="12">
    <source>
        <dbReference type="EMBL" id="QFQ13198.1"/>
    </source>
</evidence>
<keyword evidence="3 9" id="KW-0132">Cell division</keyword>
<dbReference type="Proteomes" id="UP000249375">
    <property type="component" value="Chromosome"/>
</dbReference>
<keyword evidence="13" id="KW-1185">Reference proteome</keyword>
<dbReference type="GO" id="GO:0003677">
    <property type="term" value="F:DNA binding"/>
    <property type="evidence" value="ECO:0007669"/>
    <property type="project" value="UniProtKB-UniRule"/>
</dbReference>
<dbReference type="InterPro" id="IPR004107">
    <property type="entry name" value="Integrase_SAM-like_N"/>
</dbReference>
<evidence type="ECO:0000256" key="9">
    <source>
        <dbReference type="HAMAP-Rule" id="MF_01808"/>
    </source>
</evidence>
<dbReference type="PROSITE" id="PS51898">
    <property type="entry name" value="TYR_RECOMBINASE"/>
    <property type="match status" value="1"/>
</dbReference>
<dbReference type="Pfam" id="PF00589">
    <property type="entry name" value="Phage_integrase"/>
    <property type="match status" value="1"/>
</dbReference>
<comment type="subunit">
    <text evidence="9">Forms a cyclic heterotetrameric complex composed of two molecules of XerC and two molecules of XerD.</text>
</comment>
<reference evidence="12 13" key="1">
    <citation type="submission" date="2018-11" db="EMBL/GenBank/DDBJ databases">
        <authorList>
            <person name="Na S.W."/>
            <person name="Baik M."/>
        </authorList>
    </citation>
    <scope>NUCLEOTIDE SEQUENCE [LARGE SCALE GENOMIC DNA]</scope>
    <source>
        <strain evidence="12 13">E39</strain>
    </source>
</reference>
<evidence type="ECO:0000256" key="8">
    <source>
        <dbReference type="ARBA" id="ARBA00023306"/>
    </source>
</evidence>
<dbReference type="PROSITE" id="PS51900">
    <property type="entry name" value="CB"/>
    <property type="match status" value="1"/>
</dbReference>
<gene>
    <name evidence="9" type="primary">xerC</name>
    <name evidence="12" type="ORF">C7Y71_009340</name>
</gene>
<protein>
    <recommendedName>
        <fullName evidence="9">Tyrosine recombinase XerC</fullName>
    </recommendedName>
</protein>
<dbReference type="Gene3D" id="1.10.150.130">
    <property type="match status" value="1"/>
</dbReference>
<dbReference type="GO" id="GO:0005737">
    <property type="term" value="C:cytoplasm"/>
    <property type="evidence" value="ECO:0007669"/>
    <property type="project" value="UniProtKB-SubCell"/>
</dbReference>
<feature type="active site" evidence="9">
    <location>
        <position position="267"/>
    </location>
</feature>
<keyword evidence="5 9" id="KW-0229">DNA integration</keyword>
<dbReference type="InterPro" id="IPR013762">
    <property type="entry name" value="Integrase-like_cat_sf"/>
</dbReference>
<comment type="similarity">
    <text evidence="9">Belongs to the 'phage' integrase family. XerC subfamily.</text>
</comment>
<feature type="domain" description="Core-binding (CB)" evidence="11">
    <location>
        <begin position="1"/>
        <end position="85"/>
    </location>
</feature>
<dbReference type="InterPro" id="IPR050090">
    <property type="entry name" value="Tyrosine_recombinase_XerCD"/>
</dbReference>
<comment type="subcellular location">
    <subcellularLocation>
        <location evidence="1 9">Cytoplasm</location>
    </subcellularLocation>
</comment>
<feature type="active site" evidence="9">
    <location>
        <position position="147"/>
    </location>
</feature>
<dbReference type="InterPro" id="IPR023009">
    <property type="entry name" value="Tyrosine_recombinase_XerC/XerD"/>
</dbReference>
<organism evidence="12 13">
    <name type="scientific">Pseudoprevotella muciniphila</name>
    <dbReference type="NCBI Taxonomy" id="2133944"/>
    <lineage>
        <taxon>Bacteria</taxon>
        <taxon>Pseudomonadati</taxon>
        <taxon>Bacteroidota</taxon>
        <taxon>Bacteroidia</taxon>
        <taxon>Bacteroidales</taxon>
        <taxon>Prevotellaceae</taxon>
        <taxon>Pseudoprevotella</taxon>
    </lineage>
</organism>
<dbReference type="OrthoDB" id="9801717at2"/>
<dbReference type="GO" id="GO:0051301">
    <property type="term" value="P:cell division"/>
    <property type="evidence" value="ECO:0007669"/>
    <property type="project" value="UniProtKB-KW"/>
</dbReference>
<feature type="active site" evidence="9">
    <location>
        <position position="241"/>
    </location>
</feature>
<dbReference type="InterPro" id="IPR044068">
    <property type="entry name" value="CB"/>
</dbReference>
<keyword evidence="7 9" id="KW-0233">DNA recombination</keyword>
<evidence type="ECO:0000259" key="10">
    <source>
        <dbReference type="PROSITE" id="PS51898"/>
    </source>
</evidence>
<dbReference type="InterPro" id="IPR011010">
    <property type="entry name" value="DNA_brk_join_enz"/>
</dbReference>
<feature type="active site" description="O-(3'-phospho-DNA)-tyrosine intermediate" evidence="9">
    <location>
        <position position="276"/>
    </location>
</feature>
<dbReference type="Pfam" id="PF02899">
    <property type="entry name" value="Phage_int_SAM_1"/>
    <property type="match status" value="1"/>
</dbReference>
<proteinExistence type="inferred from homology"/>
<dbReference type="GO" id="GO:0007059">
    <property type="term" value="P:chromosome segregation"/>
    <property type="evidence" value="ECO:0007669"/>
    <property type="project" value="UniProtKB-UniRule"/>
</dbReference>
<dbReference type="AlphaFoldDB" id="A0A5P8E8C8"/>